<dbReference type="Pfam" id="PF25857">
    <property type="entry name" value="DUF7957"/>
    <property type="match status" value="1"/>
</dbReference>
<gene>
    <name evidence="2" type="ORF">JCM19275_2152</name>
    <name evidence="1" type="ORF">JCM19296_1822</name>
</gene>
<name>A0A081DBC9_NONUL</name>
<dbReference type="AlphaFoldDB" id="A0A081DBC9"/>
<organism evidence="1 3">
    <name type="scientific">Nonlabens ulvanivorans</name>
    <name type="common">Persicivirga ulvanivorans</name>
    <dbReference type="NCBI Taxonomy" id="906888"/>
    <lineage>
        <taxon>Bacteria</taxon>
        <taxon>Pseudomonadati</taxon>
        <taxon>Bacteroidota</taxon>
        <taxon>Flavobacteriia</taxon>
        <taxon>Flavobacteriales</taxon>
        <taxon>Flavobacteriaceae</taxon>
        <taxon>Nonlabens</taxon>
    </lineage>
</organism>
<dbReference type="Proteomes" id="UP000028980">
    <property type="component" value="Unassembled WGS sequence"/>
</dbReference>
<evidence type="ECO:0000313" key="3">
    <source>
        <dbReference type="Proteomes" id="UP000028980"/>
    </source>
</evidence>
<comment type="caution">
    <text evidence="1">The sequence shown here is derived from an EMBL/GenBank/DDBJ whole genome shotgun (WGS) entry which is preliminary data.</text>
</comment>
<dbReference type="EMBL" id="BBNT01000008">
    <property type="protein sequence ID" value="GAL76020.1"/>
    <property type="molecule type" value="Genomic_DNA"/>
</dbReference>
<accession>A0A081DBC9</accession>
<dbReference type="InterPro" id="IPR058263">
    <property type="entry name" value="DUF7957"/>
</dbReference>
<dbReference type="Proteomes" id="UP000029647">
    <property type="component" value="Unassembled WGS sequence"/>
</dbReference>
<dbReference type="RefSeq" id="WP_042248605.1">
    <property type="nucleotide sequence ID" value="NZ_JBDUVK010000266.1"/>
</dbReference>
<proteinExistence type="predicted"/>
<evidence type="ECO:0000313" key="2">
    <source>
        <dbReference type="EMBL" id="GAL76020.1"/>
    </source>
</evidence>
<reference evidence="3 4" key="1">
    <citation type="journal article" date="2014" name="Genome Announc.">
        <title>Draft Genome Sequences of Marine Flavobacterium Nonlabens Strains NR17, NR24, NR27, NR32, NR33, and Ara13.</title>
        <authorList>
            <person name="Nakanishi M."/>
            <person name="Meirelles P."/>
            <person name="Suzuki R."/>
            <person name="Takatani N."/>
            <person name="Mino S."/>
            <person name="Suda W."/>
            <person name="Oshima K."/>
            <person name="Hattori M."/>
            <person name="Ohkuma M."/>
            <person name="Hosokawa M."/>
            <person name="Miyashita K."/>
            <person name="Thompson F.L."/>
            <person name="Niwa A."/>
            <person name="Sawabe T."/>
            <person name="Sawabe T."/>
        </authorList>
    </citation>
    <scope>NUCLEOTIDE SEQUENCE [LARGE SCALE GENOMIC DNA]</scope>
    <source>
        <strain evidence="2">JCM 19275</strain>
        <strain evidence="1">JCM 19296</strain>
        <strain evidence="4">JCM19275</strain>
        <strain evidence="3">JCM19296</strain>
    </source>
</reference>
<dbReference type="EMBL" id="BBLG01000003">
    <property type="protein sequence ID" value="GAK76225.1"/>
    <property type="molecule type" value="Genomic_DNA"/>
</dbReference>
<protein>
    <submittedName>
        <fullName evidence="1">Uncharacterized protein</fullName>
    </submittedName>
</protein>
<sequence>MSFKTFHKNLVVNCQMITFPDQVMEVLEYDDFYVVMTDYHQSSTNENVYGIDPNGFILWQINPFKSSIENKEVKDLFFNPYTSIEKLNSRHVKLIDFNNQSIIIEAYSGCLSDDK</sequence>
<evidence type="ECO:0000313" key="1">
    <source>
        <dbReference type="EMBL" id="GAK76225.1"/>
    </source>
</evidence>
<evidence type="ECO:0000313" key="4">
    <source>
        <dbReference type="Proteomes" id="UP000029647"/>
    </source>
</evidence>